<proteinExistence type="predicted"/>
<gene>
    <name evidence="1" type="ORF">MVEN_00459800</name>
</gene>
<dbReference type="EMBL" id="JACAZI010000003">
    <property type="protein sequence ID" value="KAF7365854.1"/>
    <property type="molecule type" value="Genomic_DNA"/>
</dbReference>
<sequence length="263" mass="30098">MFITVPRTTVTSESSVCLGYHFQPQFLESHSKNTHYGTICRWAALLSSTHFLTAIRRSRISTTRPRPRKVVRRSRQISLCLRLGGRGRPAEFGTRLLLEGELEGELEGPNPEEDDEEAAELARKFSRRQLVTNHVAADLGRAWAFYTSKYNRRGGRWRRRLQSGAQLLERDQTSLLEQIEWDDELDELEREKASAGAIWDLKSRFRAKSDKLRKSATTIPSRPRPSLVEAPPLLRLFPDGSVAQPPLKALKEDMQDFLDDLLT</sequence>
<name>A0A8H6YW91_9AGAR</name>
<reference evidence="1" key="1">
    <citation type="submission" date="2020-05" db="EMBL/GenBank/DDBJ databases">
        <title>Mycena genomes resolve the evolution of fungal bioluminescence.</title>
        <authorList>
            <person name="Tsai I.J."/>
        </authorList>
    </citation>
    <scope>NUCLEOTIDE SEQUENCE</scope>
    <source>
        <strain evidence="1">CCC161011</strain>
    </source>
</reference>
<accession>A0A8H6YW91</accession>
<dbReference type="AlphaFoldDB" id="A0A8H6YW91"/>
<evidence type="ECO:0000313" key="1">
    <source>
        <dbReference type="EMBL" id="KAF7365854.1"/>
    </source>
</evidence>
<evidence type="ECO:0000313" key="2">
    <source>
        <dbReference type="Proteomes" id="UP000620124"/>
    </source>
</evidence>
<organism evidence="1 2">
    <name type="scientific">Mycena venus</name>
    <dbReference type="NCBI Taxonomy" id="2733690"/>
    <lineage>
        <taxon>Eukaryota</taxon>
        <taxon>Fungi</taxon>
        <taxon>Dikarya</taxon>
        <taxon>Basidiomycota</taxon>
        <taxon>Agaricomycotina</taxon>
        <taxon>Agaricomycetes</taxon>
        <taxon>Agaricomycetidae</taxon>
        <taxon>Agaricales</taxon>
        <taxon>Marasmiineae</taxon>
        <taxon>Mycenaceae</taxon>
        <taxon>Mycena</taxon>
    </lineage>
</organism>
<keyword evidence="2" id="KW-1185">Reference proteome</keyword>
<dbReference type="Proteomes" id="UP000620124">
    <property type="component" value="Unassembled WGS sequence"/>
</dbReference>
<comment type="caution">
    <text evidence="1">The sequence shown here is derived from an EMBL/GenBank/DDBJ whole genome shotgun (WGS) entry which is preliminary data.</text>
</comment>
<dbReference type="OrthoDB" id="2505473at2759"/>
<protein>
    <submittedName>
        <fullName evidence="1">Uncharacterized protein</fullName>
    </submittedName>
</protein>